<organism evidence="2 3">
    <name type="scientific">Aromia moschata</name>
    <dbReference type="NCBI Taxonomy" id="1265417"/>
    <lineage>
        <taxon>Eukaryota</taxon>
        <taxon>Metazoa</taxon>
        <taxon>Ecdysozoa</taxon>
        <taxon>Arthropoda</taxon>
        <taxon>Hexapoda</taxon>
        <taxon>Insecta</taxon>
        <taxon>Pterygota</taxon>
        <taxon>Neoptera</taxon>
        <taxon>Endopterygota</taxon>
        <taxon>Coleoptera</taxon>
        <taxon>Polyphaga</taxon>
        <taxon>Cucujiformia</taxon>
        <taxon>Chrysomeloidea</taxon>
        <taxon>Cerambycidae</taxon>
        <taxon>Cerambycinae</taxon>
        <taxon>Callichromatini</taxon>
        <taxon>Aromia</taxon>
    </lineage>
</organism>
<dbReference type="Proteomes" id="UP001162162">
    <property type="component" value="Unassembled WGS sequence"/>
</dbReference>
<name>A0AAV8Y0L2_9CUCU</name>
<protein>
    <submittedName>
        <fullName evidence="2">Uncharacterized protein</fullName>
    </submittedName>
</protein>
<proteinExistence type="predicted"/>
<evidence type="ECO:0000256" key="1">
    <source>
        <dbReference type="SAM" id="MobiDB-lite"/>
    </source>
</evidence>
<feature type="region of interest" description="Disordered" evidence="1">
    <location>
        <begin position="1"/>
        <end position="33"/>
    </location>
</feature>
<evidence type="ECO:0000313" key="2">
    <source>
        <dbReference type="EMBL" id="KAJ8944989.1"/>
    </source>
</evidence>
<comment type="caution">
    <text evidence="2">The sequence shown here is derived from an EMBL/GenBank/DDBJ whole genome shotgun (WGS) entry which is preliminary data.</text>
</comment>
<gene>
    <name evidence="2" type="ORF">NQ318_010191</name>
</gene>
<dbReference type="AlphaFoldDB" id="A0AAV8Y0L2"/>
<reference evidence="2" key="1">
    <citation type="journal article" date="2023" name="Insect Mol. Biol.">
        <title>Genome sequencing provides insights into the evolution of gene families encoding plant cell wall-degrading enzymes in longhorned beetles.</title>
        <authorList>
            <person name="Shin N.R."/>
            <person name="Okamura Y."/>
            <person name="Kirsch R."/>
            <person name="Pauchet Y."/>
        </authorList>
    </citation>
    <scope>NUCLEOTIDE SEQUENCE</scope>
    <source>
        <strain evidence="2">AMC_N1</strain>
    </source>
</reference>
<feature type="compositionally biased region" description="Polar residues" evidence="1">
    <location>
        <begin position="24"/>
        <end position="33"/>
    </location>
</feature>
<evidence type="ECO:0000313" key="3">
    <source>
        <dbReference type="Proteomes" id="UP001162162"/>
    </source>
</evidence>
<keyword evidence="3" id="KW-1185">Reference proteome</keyword>
<accession>A0AAV8Y0L2</accession>
<feature type="compositionally biased region" description="Basic and acidic residues" evidence="1">
    <location>
        <begin position="1"/>
        <end position="14"/>
    </location>
</feature>
<dbReference type="EMBL" id="JAPWTK010000231">
    <property type="protein sequence ID" value="KAJ8944989.1"/>
    <property type="molecule type" value="Genomic_DNA"/>
</dbReference>
<sequence>MGEDKKGKSQKDKGVSTIVEPTRDNTYFSDTDSNVLSPTKSINIVKNELQTVIDLMGPDTPQFLQTTSNDADNEESILSNLSIKFLKKSKTDEDVCVSYTENSTDQTIPPDVTLQEDTDLSKVADKNSSTVDIRDAEYPQYICPPPLLPANVVFNSECMCPQIASYIHEGAISMPCVGAQRQSKKYSKHRSIFYSLFKSLKGKHHEFVSGKREYYSMNIKRSSDDHSPPRRLIFDLVGDIPERDDYQCQCKNPEELKETYFNENYNMKANESKHFQNEQKTYTEFVKNDRLTPLLPRESMIDIDKAGKKLHQKTTYSDHNGTTRVDVYYFDHGNSRYNQ</sequence>